<dbReference type="AlphaFoldDB" id="A0A3B3T2P6"/>
<dbReference type="STRING" id="1676925.ENSPKIP00000036606"/>
<reference evidence="1" key="1">
    <citation type="submission" date="2025-08" db="UniProtKB">
        <authorList>
            <consortium name="Ensembl"/>
        </authorList>
    </citation>
    <scope>IDENTIFICATION</scope>
</reference>
<proteinExistence type="predicted"/>
<accession>A0A3B3T2P6</accession>
<reference evidence="1" key="2">
    <citation type="submission" date="2025-09" db="UniProtKB">
        <authorList>
            <consortium name="Ensembl"/>
        </authorList>
    </citation>
    <scope>IDENTIFICATION</scope>
</reference>
<sequence length="61" mass="7118">TLASSAESFQMKHQWRDDFTVTSNDTSKSRIKPEFQEDPMFKRPISYNHTAVHIPTDIYEG</sequence>
<protein>
    <submittedName>
        <fullName evidence="1">Uncharacterized protein</fullName>
    </submittedName>
</protein>
<organism evidence="1 2">
    <name type="scientific">Paramormyrops kingsleyae</name>
    <dbReference type="NCBI Taxonomy" id="1676925"/>
    <lineage>
        <taxon>Eukaryota</taxon>
        <taxon>Metazoa</taxon>
        <taxon>Chordata</taxon>
        <taxon>Craniata</taxon>
        <taxon>Vertebrata</taxon>
        <taxon>Euteleostomi</taxon>
        <taxon>Actinopterygii</taxon>
        <taxon>Neopterygii</taxon>
        <taxon>Teleostei</taxon>
        <taxon>Osteoglossocephala</taxon>
        <taxon>Osteoglossomorpha</taxon>
        <taxon>Osteoglossiformes</taxon>
        <taxon>Mormyridae</taxon>
        <taxon>Paramormyrops</taxon>
    </lineage>
</organism>
<dbReference type="Proteomes" id="UP000261540">
    <property type="component" value="Unplaced"/>
</dbReference>
<evidence type="ECO:0000313" key="2">
    <source>
        <dbReference type="Proteomes" id="UP000261540"/>
    </source>
</evidence>
<keyword evidence="2" id="KW-1185">Reference proteome</keyword>
<name>A0A3B3T2P6_9TELE</name>
<evidence type="ECO:0000313" key="1">
    <source>
        <dbReference type="Ensembl" id="ENSPKIP00000036606.1"/>
    </source>
</evidence>
<dbReference type="Ensembl" id="ENSPKIT00000017554.1">
    <property type="protein sequence ID" value="ENSPKIP00000036606.1"/>
    <property type="gene ID" value="ENSPKIG00000015116.1"/>
</dbReference>